<reference evidence="1" key="1">
    <citation type="submission" date="2022-06" db="EMBL/GenBank/DDBJ databases">
        <title>Detection of beta-lactamases in bacteria of animal origin.</title>
        <authorList>
            <person name="Mlynarcik P."/>
            <person name="Zdarska V."/>
            <person name="Chudobova H."/>
            <person name="Prochazkova P."/>
            <person name="Hricova K."/>
            <person name="Mezerova K."/>
            <person name="Bardon J."/>
            <person name="Dolejska M."/>
            <person name="Sukkar I."/>
            <person name="Kolar M."/>
        </authorList>
    </citation>
    <scope>NUCLEOTIDE SEQUENCE</scope>
    <source>
        <strain evidence="1">S 300-3</strain>
    </source>
</reference>
<dbReference type="PANTHER" id="PTHR17985">
    <property type="entry name" value="SER/THR-RICH PROTEIN T10 IN DGCR REGION"/>
    <property type="match status" value="1"/>
</dbReference>
<dbReference type="InterPro" id="IPR008551">
    <property type="entry name" value="TANGO2"/>
</dbReference>
<sequence length="253" mass="27899">MCLIVFAWRPSHAVPLVVAANRDEFHARPTLPLAPWEDAPGLFAGRDLQAGGTWMGITPAGRFAALTNIRAPGEPLGSRSRGELPERYLRAEMPPEEYLDRLAAQRREYSGFNLLVGDNRALWHLNSHEGIPRRLTEGVYGLSNASLDTPWPKLVRARTMLSSHLETLCTETLLQLLADDQQATGHELPNTGVAPELEQLLSSVFIASRDYGTRASTALIRRSDGSLEIRERSFGPEGCLGDVQFLHPATPDL</sequence>
<evidence type="ECO:0000313" key="2">
    <source>
        <dbReference type="Proteomes" id="UP001165292"/>
    </source>
</evidence>
<dbReference type="RefSeq" id="WP_253164193.1">
    <property type="nucleotide sequence ID" value="NZ_DAMBZF010000003.1"/>
</dbReference>
<dbReference type="EMBL" id="JAMYBS010000022">
    <property type="protein sequence ID" value="MCO7546296.1"/>
    <property type="molecule type" value="Genomic_DNA"/>
</dbReference>
<dbReference type="Pfam" id="PF05742">
    <property type="entry name" value="TANGO2"/>
    <property type="match status" value="1"/>
</dbReference>
<evidence type="ECO:0000313" key="1">
    <source>
        <dbReference type="EMBL" id="MCO7546296.1"/>
    </source>
</evidence>
<accession>A0AA42BED7</accession>
<organism evidence="1 2">
    <name type="scientific">Stutzerimonas nitrititolerans</name>
    <dbReference type="NCBI Taxonomy" id="2482751"/>
    <lineage>
        <taxon>Bacteria</taxon>
        <taxon>Pseudomonadati</taxon>
        <taxon>Pseudomonadota</taxon>
        <taxon>Gammaproteobacteria</taxon>
        <taxon>Pseudomonadales</taxon>
        <taxon>Pseudomonadaceae</taxon>
        <taxon>Stutzerimonas</taxon>
    </lineage>
</organism>
<dbReference type="Proteomes" id="UP001165292">
    <property type="component" value="Unassembled WGS sequence"/>
</dbReference>
<dbReference type="AlphaFoldDB" id="A0AA42BED7"/>
<dbReference type="PANTHER" id="PTHR17985:SF8">
    <property type="entry name" value="TRANSPORT AND GOLGI ORGANIZATION PROTEIN 2 HOMOLOG"/>
    <property type="match status" value="1"/>
</dbReference>
<proteinExistence type="predicted"/>
<comment type="caution">
    <text evidence="1">The sequence shown here is derived from an EMBL/GenBank/DDBJ whole genome shotgun (WGS) entry which is preliminary data.</text>
</comment>
<name>A0AA42BED7_9GAMM</name>
<protein>
    <submittedName>
        <fullName evidence="1">NRDE family protein</fullName>
    </submittedName>
</protein>
<gene>
    <name evidence="1" type="ORF">NJF43_16170</name>
</gene>